<evidence type="ECO:0000256" key="1">
    <source>
        <dbReference type="SAM" id="MobiDB-lite"/>
    </source>
</evidence>
<feature type="region of interest" description="Disordered" evidence="1">
    <location>
        <begin position="1"/>
        <end position="33"/>
    </location>
</feature>
<dbReference type="Proteomes" id="UP000011613">
    <property type="component" value="Unassembled WGS sequence"/>
</dbReference>
<evidence type="ECO:0000313" key="5">
    <source>
        <dbReference type="Proteomes" id="UP000234484"/>
    </source>
</evidence>
<name>L9YDF0_NATGS</name>
<reference evidence="2 4" key="1">
    <citation type="journal article" date="2014" name="PLoS Genet.">
        <title>Phylogenetically driven sequencing of extremely halophilic archaea reveals strategies for static and dynamic osmo-response.</title>
        <authorList>
            <person name="Becker E.A."/>
            <person name="Seitzer P.M."/>
            <person name="Tritt A."/>
            <person name="Larsen D."/>
            <person name="Krusor M."/>
            <person name="Yao A.I."/>
            <person name="Wu D."/>
            <person name="Madern D."/>
            <person name="Eisen J.A."/>
            <person name="Darling A.E."/>
            <person name="Facciotti M.T."/>
        </authorList>
    </citation>
    <scope>NUCLEOTIDE SEQUENCE [LARGE SCALE GENOMIC DNA]</scope>
    <source>
        <strain evidence="2 4">SP2</strain>
    </source>
</reference>
<dbReference type="Proteomes" id="UP000234484">
    <property type="component" value="Unassembled WGS sequence"/>
</dbReference>
<feature type="compositionally biased region" description="Basic and acidic residues" evidence="1">
    <location>
        <begin position="7"/>
        <end position="33"/>
    </location>
</feature>
<proteinExistence type="predicted"/>
<organism evidence="2 4">
    <name type="scientific">Natronobacterium gregoryi (strain ATCC 43098 / DSM 3393 / CCM 3738 / CIP 104747 / IAM 13177 / JCM 8860 / NBRC 102187 / NCIMB 2189 / SP2)</name>
    <dbReference type="NCBI Taxonomy" id="797304"/>
    <lineage>
        <taxon>Archaea</taxon>
        <taxon>Methanobacteriati</taxon>
        <taxon>Methanobacteriota</taxon>
        <taxon>Stenosarchaea group</taxon>
        <taxon>Halobacteria</taxon>
        <taxon>Halobacteriales</taxon>
        <taxon>Natrialbaceae</taxon>
        <taxon>Natronobacterium</taxon>
    </lineage>
</organism>
<reference evidence="3 5" key="2">
    <citation type="submission" date="2017-12" db="EMBL/GenBank/DDBJ databases">
        <title>The characterization of oligonucleotides binding to NgAgo.</title>
        <authorList>
            <person name="Jiang L."/>
            <person name="He B."/>
            <person name="Kang J."/>
            <person name="Yu M."/>
            <person name="Li N."/>
            <person name="Fang Y."/>
            <person name="Tang Z."/>
            <person name="Wu P."/>
            <person name="Yao P."/>
            <person name="Huang J."/>
        </authorList>
    </citation>
    <scope>NUCLEOTIDE SEQUENCE [LARGE SCALE GENOMIC DNA]</scope>
    <source>
        <strain evidence="3 5">SP2</strain>
        <tissue evidence="3">Freeze-dried powder thallus</tissue>
    </source>
</reference>
<comment type="caution">
    <text evidence="2">The sequence shown here is derived from an EMBL/GenBank/DDBJ whole genome shotgun (WGS) entry which is preliminary data.</text>
</comment>
<protein>
    <submittedName>
        <fullName evidence="2">Uncharacterized protein</fullName>
    </submittedName>
</protein>
<evidence type="ECO:0000313" key="2">
    <source>
        <dbReference type="EMBL" id="ELY72104.1"/>
    </source>
</evidence>
<gene>
    <name evidence="2" type="ORF">C490_04092</name>
    <name evidence="3" type="ORF">CYV19_13240</name>
</gene>
<accession>L9YDF0</accession>
<evidence type="ECO:0000313" key="4">
    <source>
        <dbReference type="Proteomes" id="UP000011613"/>
    </source>
</evidence>
<evidence type="ECO:0000313" key="3">
    <source>
        <dbReference type="EMBL" id="PLK19765.1"/>
    </source>
</evidence>
<dbReference type="EMBL" id="PKKI01000041">
    <property type="protein sequence ID" value="PLK19765.1"/>
    <property type="molecule type" value="Genomic_DNA"/>
</dbReference>
<dbReference type="AlphaFoldDB" id="L9YDF0"/>
<dbReference type="EMBL" id="AOIC01000029">
    <property type="protein sequence ID" value="ELY72104.1"/>
    <property type="molecule type" value="Genomic_DNA"/>
</dbReference>
<sequence length="94" mass="11096">MRRRGRVDRPDRSRDQATDRRLTRRPAHENKAIKHTDLYQRACEETIRWLDSPFETTVELPAVGRRVLARTTSAPVSNLRLTVPEVEFERERAE</sequence>